<organism evidence="1 2">
    <name type="scientific">Dreissena polymorpha</name>
    <name type="common">Zebra mussel</name>
    <name type="synonym">Mytilus polymorpha</name>
    <dbReference type="NCBI Taxonomy" id="45954"/>
    <lineage>
        <taxon>Eukaryota</taxon>
        <taxon>Metazoa</taxon>
        <taxon>Spiralia</taxon>
        <taxon>Lophotrochozoa</taxon>
        <taxon>Mollusca</taxon>
        <taxon>Bivalvia</taxon>
        <taxon>Autobranchia</taxon>
        <taxon>Heteroconchia</taxon>
        <taxon>Euheterodonta</taxon>
        <taxon>Imparidentia</taxon>
        <taxon>Neoheterodontei</taxon>
        <taxon>Myida</taxon>
        <taxon>Dreissenoidea</taxon>
        <taxon>Dreissenidae</taxon>
        <taxon>Dreissena</taxon>
    </lineage>
</organism>
<keyword evidence="2" id="KW-1185">Reference proteome</keyword>
<comment type="caution">
    <text evidence="1">The sequence shown here is derived from an EMBL/GenBank/DDBJ whole genome shotgun (WGS) entry which is preliminary data.</text>
</comment>
<reference evidence="1" key="2">
    <citation type="submission" date="2020-11" db="EMBL/GenBank/DDBJ databases">
        <authorList>
            <person name="McCartney M.A."/>
            <person name="Auch B."/>
            <person name="Kono T."/>
            <person name="Mallez S."/>
            <person name="Becker A."/>
            <person name="Gohl D.M."/>
            <person name="Silverstein K.A.T."/>
            <person name="Koren S."/>
            <person name="Bechman K.B."/>
            <person name="Herman A."/>
            <person name="Abrahante J.E."/>
            <person name="Garbe J."/>
        </authorList>
    </citation>
    <scope>NUCLEOTIDE SEQUENCE</scope>
    <source>
        <strain evidence="1">Duluth1</strain>
        <tissue evidence="1">Whole animal</tissue>
    </source>
</reference>
<sequence>MATLVPVVPPAGPIIDTEAQPYTLNVDSVLIKKLKAARRNISLEVHYKQGSFVIDADLATFELLKRDMQDC</sequence>
<evidence type="ECO:0000313" key="2">
    <source>
        <dbReference type="Proteomes" id="UP000828390"/>
    </source>
</evidence>
<evidence type="ECO:0000313" key="1">
    <source>
        <dbReference type="EMBL" id="KAH3796778.1"/>
    </source>
</evidence>
<gene>
    <name evidence="1" type="ORF">DPMN_150349</name>
</gene>
<proteinExistence type="predicted"/>
<protein>
    <submittedName>
        <fullName evidence="1">Uncharacterized protein</fullName>
    </submittedName>
</protein>
<name>A0A9D4FDA3_DREPO</name>
<dbReference type="Proteomes" id="UP000828390">
    <property type="component" value="Unassembled WGS sequence"/>
</dbReference>
<accession>A0A9D4FDA3</accession>
<dbReference type="EMBL" id="JAIWYP010000007">
    <property type="protein sequence ID" value="KAH3796778.1"/>
    <property type="molecule type" value="Genomic_DNA"/>
</dbReference>
<reference evidence="1" key="1">
    <citation type="journal article" date="2019" name="bioRxiv">
        <title>The Genome of the Zebra Mussel, Dreissena polymorpha: A Resource for Invasive Species Research.</title>
        <authorList>
            <person name="McCartney M.A."/>
            <person name="Auch B."/>
            <person name="Kono T."/>
            <person name="Mallez S."/>
            <person name="Zhang Y."/>
            <person name="Obille A."/>
            <person name="Becker A."/>
            <person name="Abrahante J.E."/>
            <person name="Garbe J."/>
            <person name="Badalamenti J.P."/>
            <person name="Herman A."/>
            <person name="Mangelson H."/>
            <person name="Liachko I."/>
            <person name="Sullivan S."/>
            <person name="Sone E.D."/>
            <person name="Koren S."/>
            <person name="Silverstein K.A.T."/>
            <person name="Beckman K.B."/>
            <person name="Gohl D.M."/>
        </authorList>
    </citation>
    <scope>NUCLEOTIDE SEQUENCE</scope>
    <source>
        <strain evidence="1">Duluth1</strain>
        <tissue evidence="1">Whole animal</tissue>
    </source>
</reference>
<dbReference type="AlphaFoldDB" id="A0A9D4FDA3"/>